<dbReference type="AlphaFoldDB" id="A0A543C006"/>
<dbReference type="EMBL" id="VFOZ01000002">
    <property type="protein sequence ID" value="TQL90366.1"/>
    <property type="molecule type" value="Genomic_DNA"/>
</dbReference>
<dbReference type="Pfam" id="PF00326">
    <property type="entry name" value="Peptidase_S9"/>
    <property type="match status" value="1"/>
</dbReference>
<gene>
    <name evidence="6" type="ORF">FB559_7669</name>
</gene>
<evidence type="ECO:0000256" key="3">
    <source>
        <dbReference type="ARBA" id="ARBA00022825"/>
    </source>
</evidence>
<dbReference type="Gene3D" id="2.120.10.30">
    <property type="entry name" value="TolB, C-terminal domain"/>
    <property type="match status" value="2"/>
</dbReference>
<keyword evidence="3" id="KW-0720">Serine protease</keyword>
<keyword evidence="7" id="KW-1185">Reference proteome</keyword>
<dbReference type="GO" id="GO:0004177">
    <property type="term" value="F:aminopeptidase activity"/>
    <property type="evidence" value="ECO:0007669"/>
    <property type="project" value="UniProtKB-KW"/>
</dbReference>
<dbReference type="Pfam" id="PF07676">
    <property type="entry name" value="PD40"/>
    <property type="match status" value="2"/>
</dbReference>
<feature type="domain" description="Peptidase S9 prolyl oligopeptidase catalytic" evidence="5">
    <location>
        <begin position="451"/>
        <end position="655"/>
    </location>
</feature>
<feature type="region of interest" description="Disordered" evidence="4">
    <location>
        <begin position="71"/>
        <end position="90"/>
    </location>
</feature>
<keyword evidence="6" id="KW-0645">Protease</keyword>
<organism evidence="6 7">
    <name type="scientific">Actinoallomurus bryophytorum</name>
    <dbReference type="NCBI Taxonomy" id="1490222"/>
    <lineage>
        <taxon>Bacteria</taxon>
        <taxon>Bacillati</taxon>
        <taxon>Actinomycetota</taxon>
        <taxon>Actinomycetes</taxon>
        <taxon>Streptosporangiales</taxon>
        <taxon>Thermomonosporaceae</taxon>
        <taxon>Actinoallomurus</taxon>
    </lineage>
</organism>
<dbReference type="InterPro" id="IPR029058">
    <property type="entry name" value="AB_hydrolase_fold"/>
</dbReference>
<sequence>MRGDDVTPFHDLGEYMALPRVLSLRLSPDGRRLVAVVRELTPDRKRYRTALWQVDPGGAEPRRLTRSVAGEGQPEFLPDGSLLFTSGRTDEDKDEEKVQRLWLLPADGGEPRVVADPPGGIEDLAVARDAGTVVYAASVLPGDAGHRERRRSAGVTATLHESLPVRDWDHQLGPGDRRLFAASPPETAGSGLGTPRDLTPEPGQALNGQSFAITPDGTTVVTGWWLPEGRGGLRSELVAIDTTTGERRVLATADGVDFHSPVVAPDGRTVLCKRELHATYEEPPHETLWLVPLGGGEGRDLIPGADRWPYYPAWSPDGRTVYFAADQRGRFPVFRADVATGEVTRMTGDDAAYEIAGVSPDGRYVYALRSGIDAPEAPVRLDVTEPVGALEPLRTWDAPVLPGSLTEVTAATADGAAIRGWLVLPSGASASSPAPLLLWVHGGPYASWSAWTWRWNPWLMAARGYAVLLPDPALSLGYGQDFIRRAHGNWGPVPYDDLMTITDATVARDDVDLNRTAVMGGSYGGFMANWIAGHTGRFKAIVSHASAWPLDTFVTSDEAHYLIREFGDPADRPERWVANDPARHVKEIRTPILVIHGDRDYRVPIANGLRLWSDLVRRDAEAKFLYFPDENHWILTPGNATVWYETVFAFLAQHVLGEKWKRPDLL</sequence>
<dbReference type="PANTHER" id="PTHR42776">
    <property type="entry name" value="SERINE PEPTIDASE S9 FAMILY MEMBER"/>
    <property type="match status" value="1"/>
</dbReference>
<keyword evidence="2" id="KW-0378">Hydrolase</keyword>
<proteinExistence type="predicted"/>
<dbReference type="SUPFAM" id="SSF82171">
    <property type="entry name" value="DPP6 N-terminal domain-like"/>
    <property type="match status" value="1"/>
</dbReference>
<dbReference type="Proteomes" id="UP000316096">
    <property type="component" value="Unassembled WGS sequence"/>
</dbReference>
<dbReference type="SUPFAM" id="SSF53474">
    <property type="entry name" value="alpha/beta-Hydrolases"/>
    <property type="match status" value="1"/>
</dbReference>
<keyword evidence="1" id="KW-0732">Signal</keyword>
<dbReference type="GO" id="GO:0006508">
    <property type="term" value="P:proteolysis"/>
    <property type="evidence" value="ECO:0007669"/>
    <property type="project" value="InterPro"/>
</dbReference>
<dbReference type="Gene3D" id="3.40.50.1820">
    <property type="entry name" value="alpha/beta hydrolase"/>
    <property type="match status" value="1"/>
</dbReference>
<protein>
    <submittedName>
        <fullName evidence="6">Dipeptidyl aminopeptidase/acylaminoacyl peptidase</fullName>
    </submittedName>
</protein>
<dbReference type="InterPro" id="IPR011659">
    <property type="entry name" value="WD40"/>
</dbReference>
<evidence type="ECO:0000256" key="2">
    <source>
        <dbReference type="ARBA" id="ARBA00022801"/>
    </source>
</evidence>
<keyword evidence="6" id="KW-0031">Aminopeptidase</keyword>
<dbReference type="InterPro" id="IPR011042">
    <property type="entry name" value="6-blade_b-propeller_TolB-like"/>
</dbReference>
<evidence type="ECO:0000256" key="4">
    <source>
        <dbReference type="SAM" id="MobiDB-lite"/>
    </source>
</evidence>
<dbReference type="PANTHER" id="PTHR42776:SF13">
    <property type="entry name" value="DIPEPTIDYL-PEPTIDASE 5"/>
    <property type="match status" value="1"/>
</dbReference>
<accession>A0A543C006</accession>
<evidence type="ECO:0000313" key="6">
    <source>
        <dbReference type="EMBL" id="TQL90366.1"/>
    </source>
</evidence>
<name>A0A543C006_9ACTN</name>
<evidence type="ECO:0000256" key="1">
    <source>
        <dbReference type="ARBA" id="ARBA00022729"/>
    </source>
</evidence>
<dbReference type="InterPro" id="IPR001375">
    <property type="entry name" value="Peptidase_S9_cat"/>
</dbReference>
<reference evidence="6 7" key="1">
    <citation type="submission" date="2019-06" db="EMBL/GenBank/DDBJ databases">
        <title>Sequencing the genomes of 1000 actinobacteria strains.</title>
        <authorList>
            <person name="Klenk H.-P."/>
        </authorList>
    </citation>
    <scope>NUCLEOTIDE SEQUENCE [LARGE SCALE GENOMIC DNA]</scope>
    <source>
        <strain evidence="6 7">DSM 102200</strain>
    </source>
</reference>
<evidence type="ECO:0000313" key="7">
    <source>
        <dbReference type="Proteomes" id="UP000316096"/>
    </source>
</evidence>
<evidence type="ECO:0000259" key="5">
    <source>
        <dbReference type="Pfam" id="PF00326"/>
    </source>
</evidence>
<dbReference type="GO" id="GO:0004252">
    <property type="term" value="F:serine-type endopeptidase activity"/>
    <property type="evidence" value="ECO:0007669"/>
    <property type="project" value="TreeGrafter"/>
</dbReference>
<comment type="caution">
    <text evidence="6">The sequence shown here is derived from an EMBL/GenBank/DDBJ whole genome shotgun (WGS) entry which is preliminary data.</text>
</comment>